<comment type="caution">
    <text evidence="2">The sequence shown here is derived from an EMBL/GenBank/DDBJ whole genome shotgun (WGS) entry which is preliminary data.</text>
</comment>
<keyword evidence="1" id="KW-0472">Membrane</keyword>
<sequence>MRSKRFDPAKVYRAKKLKLTVVAIAAALLIGSFYTISWASYIYSAVMKTYIATTEGDFYFTSDLLTDAADVPVYHITHDWHTAATISFELRNYENQLNVSDRQITYIAAAAPSGSSVNGAIDPAGAVGQSQAVSLTVPAPANTGAPLEVLVTAASSYPYAKTLRGRFIISPAVSYTVAENTGSPVAALKITLAQSAQQARAVTITWQDGAAPDMTNPIVLNATSIDLANKTLTTSLNTAALYELVFFKDSAEDNYTGVTATGV</sequence>
<feature type="transmembrane region" description="Helical" evidence="1">
    <location>
        <begin position="21"/>
        <end position="43"/>
    </location>
</feature>
<keyword evidence="3" id="KW-1185">Reference proteome</keyword>
<dbReference type="EMBL" id="QFGA01000001">
    <property type="protein sequence ID" value="TEB08151.1"/>
    <property type="molecule type" value="Genomic_DNA"/>
</dbReference>
<reference evidence="2 3" key="1">
    <citation type="journal article" date="2018" name="Environ. Microbiol.">
        <title>Novel energy conservation strategies and behaviour of Pelotomaculum schinkii driving syntrophic propionate catabolism.</title>
        <authorList>
            <person name="Hidalgo-Ahumada C.A.P."/>
            <person name="Nobu M.K."/>
            <person name="Narihiro T."/>
            <person name="Tamaki H."/>
            <person name="Liu W.T."/>
            <person name="Kamagata Y."/>
            <person name="Stams A.J.M."/>
            <person name="Imachi H."/>
            <person name="Sousa D.Z."/>
        </authorList>
    </citation>
    <scope>NUCLEOTIDE SEQUENCE [LARGE SCALE GENOMIC DNA]</scope>
    <source>
        <strain evidence="2 3">HH</strain>
    </source>
</reference>
<keyword evidence="1" id="KW-1133">Transmembrane helix</keyword>
<gene>
    <name evidence="2" type="ORF">Psch_01706</name>
</gene>
<proteinExistence type="predicted"/>
<dbReference type="AlphaFoldDB" id="A0A4Y7RH83"/>
<evidence type="ECO:0000313" key="2">
    <source>
        <dbReference type="EMBL" id="TEB08151.1"/>
    </source>
</evidence>
<evidence type="ECO:0000256" key="1">
    <source>
        <dbReference type="SAM" id="Phobius"/>
    </source>
</evidence>
<dbReference type="RefSeq" id="WP_190239867.1">
    <property type="nucleotide sequence ID" value="NZ_QFGA01000001.1"/>
</dbReference>
<accession>A0A4Y7RH83</accession>
<keyword evidence="1" id="KW-0812">Transmembrane</keyword>
<name>A0A4Y7RH83_9FIRM</name>
<organism evidence="2 3">
    <name type="scientific">Pelotomaculum schinkii</name>
    <dbReference type="NCBI Taxonomy" id="78350"/>
    <lineage>
        <taxon>Bacteria</taxon>
        <taxon>Bacillati</taxon>
        <taxon>Bacillota</taxon>
        <taxon>Clostridia</taxon>
        <taxon>Eubacteriales</taxon>
        <taxon>Desulfotomaculaceae</taxon>
        <taxon>Pelotomaculum</taxon>
    </lineage>
</organism>
<dbReference type="Proteomes" id="UP000298324">
    <property type="component" value="Unassembled WGS sequence"/>
</dbReference>
<protein>
    <submittedName>
        <fullName evidence="2">Uncharacterized protein</fullName>
    </submittedName>
</protein>
<evidence type="ECO:0000313" key="3">
    <source>
        <dbReference type="Proteomes" id="UP000298324"/>
    </source>
</evidence>